<dbReference type="EC" id="2.7.13.3" evidence="2"/>
<dbReference type="InterPro" id="IPR003594">
    <property type="entry name" value="HATPase_dom"/>
</dbReference>
<dbReference type="Gene3D" id="3.30.565.10">
    <property type="entry name" value="Histidine kinase-like ATPase, C-terminal domain"/>
    <property type="match status" value="1"/>
</dbReference>
<dbReference type="SUPFAM" id="SSF47384">
    <property type="entry name" value="Homodimeric domain of signal transducing histidine kinase"/>
    <property type="match status" value="1"/>
</dbReference>
<evidence type="ECO:0000256" key="7">
    <source>
        <dbReference type="SAM" id="Phobius"/>
    </source>
</evidence>
<feature type="transmembrane region" description="Helical" evidence="7">
    <location>
        <begin position="6"/>
        <end position="31"/>
    </location>
</feature>
<dbReference type="Gene3D" id="1.10.287.130">
    <property type="match status" value="1"/>
</dbReference>
<dbReference type="SMART" id="SM00388">
    <property type="entry name" value="HisKA"/>
    <property type="match status" value="1"/>
</dbReference>
<dbReference type="Gene3D" id="3.30.450.20">
    <property type="entry name" value="PAS domain"/>
    <property type="match status" value="1"/>
</dbReference>
<protein>
    <recommendedName>
        <fullName evidence="2">histidine kinase</fullName>
        <ecNumber evidence="2">2.7.13.3</ecNumber>
    </recommendedName>
</protein>
<proteinExistence type="predicted"/>
<dbReference type="InterPro" id="IPR000700">
    <property type="entry name" value="PAS-assoc_C"/>
</dbReference>
<keyword evidence="11" id="KW-1185">Reference proteome</keyword>
<evidence type="ECO:0000256" key="4">
    <source>
        <dbReference type="ARBA" id="ARBA00022679"/>
    </source>
</evidence>
<dbReference type="InterPro" id="IPR005467">
    <property type="entry name" value="His_kinase_dom"/>
</dbReference>
<feature type="transmembrane region" description="Helical" evidence="7">
    <location>
        <begin position="43"/>
        <end position="65"/>
    </location>
</feature>
<feature type="transmembrane region" description="Helical" evidence="7">
    <location>
        <begin position="147"/>
        <end position="168"/>
    </location>
</feature>
<evidence type="ECO:0000256" key="2">
    <source>
        <dbReference type="ARBA" id="ARBA00012438"/>
    </source>
</evidence>
<dbReference type="PROSITE" id="PS50113">
    <property type="entry name" value="PAC"/>
    <property type="match status" value="1"/>
</dbReference>
<evidence type="ECO:0000259" key="8">
    <source>
        <dbReference type="PROSITE" id="PS50109"/>
    </source>
</evidence>
<dbReference type="InterPro" id="IPR036890">
    <property type="entry name" value="HATPase_C_sf"/>
</dbReference>
<evidence type="ECO:0000256" key="3">
    <source>
        <dbReference type="ARBA" id="ARBA00022553"/>
    </source>
</evidence>
<sequence length="568" mass="61515">MADDVLLSIAVVGLVFLAVVASGLLAVYSFGRIDHPLSESYGVLMAVDSLWAAGYFLMLIAGGTVLADVGLFIKALFSALAAFAWFRFVSEYTGDSEWVPGWLWWVGGVESVLFAVLVAFNPGGLIISGVDVGQFGVVTAAVEAAGLGSFIQLLLGGGLVAVSLVLLGRFFIQTQGIYRYQAMIIFAIGGIVLVSATLFITDYRPHPLVDPTPILFNIQALGVGWALYRYDFLRLAPVIVTRFFREMSDPVLLLDGDRVVADYNAAAAELLGEVRTQESITEIGNEAFSDTLERAVTGPVTGVEYTAAADGGPERTYDIEVTQVADQFDITRGYVVVLRDITDRKQRERQLEEQNERLEEFADIVSHDLRNPLSTAKGWLKVADDAITGENMDLDDAHEGLDRVADAHDRMDELIEVLLTMARQGQTVDDPEPVALEQIATDAWAVAETGEMELVVETDRTVAADPARLRQAFENLFRNANDHSEASTVTVTATPDGFAIEDDGVGIDPDDREALFEFGYSSDDEGTGIGLAVVKRIVEAHGWQITAGESDAGGARFQITGVGESLRR</sequence>
<comment type="caution">
    <text evidence="10">The sequence shown here is derived from an EMBL/GenBank/DDBJ whole genome shotgun (WGS) entry which is preliminary data.</text>
</comment>
<evidence type="ECO:0000256" key="6">
    <source>
        <dbReference type="ARBA" id="ARBA00023012"/>
    </source>
</evidence>
<feature type="transmembrane region" description="Helical" evidence="7">
    <location>
        <begin position="71"/>
        <end position="90"/>
    </location>
</feature>
<dbReference type="InterPro" id="IPR013656">
    <property type="entry name" value="PAS_4"/>
</dbReference>
<keyword evidence="6" id="KW-0902">Two-component regulatory system</keyword>
<keyword evidence="7" id="KW-0472">Membrane</keyword>
<dbReference type="Proteomes" id="UP000705823">
    <property type="component" value="Unassembled WGS sequence"/>
</dbReference>
<accession>A0A8J8PED4</accession>
<comment type="catalytic activity">
    <reaction evidence="1">
        <text>ATP + protein L-histidine = ADP + protein N-phospho-L-histidine.</text>
        <dbReference type="EC" id="2.7.13.3"/>
    </reaction>
</comment>
<dbReference type="Pfam" id="PF08448">
    <property type="entry name" value="PAS_4"/>
    <property type="match status" value="1"/>
</dbReference>
<reference evidence="10" key="1">
    <citation type="submission" date="2019-02" db="EMBL/GenBank/DDBJ databases">
        <title>Halonotius sp. a new haloarchaeum isolated from saline soil.</title>
        <authorList>
            <person name="Duran-Viseras A."/>
            <person name="Sanchez-Porro C."/>
            <person name="Ventosa A."/>
        </authorList>
    </citation>
    <scope>NUCLEOTIDE SEQUENCE</scope>
    <source>
        <strain evidence="10">F15B</strain>
    </source>
</reference>
<dbReference type="PRINTS" id="PR00344">
    <property type="entry name" value="BCTRLSENSOR"/>
</dbReference>
<dbReference type="OrthoDB" id="8127at2157"/>
<dbReference type="PANTHER" id="PTHR43711:SF1">
    <property type="entry name" value="HISTIDINE KINASE 1"/>
    <property type="match status" value="1"/>
</dbReference>
<dbReference type="Pfam" id="PF00512">
    <property type="entry name" value="HisKA"/>
    <property type="match status" value="1"/>
</dbReference>
<dbReference type="SUPFAM" id="SSF55785">
    <property type="entry name" value="PYP-like sensor domain (PAS domain)"/>
    <property type="match status" value="1"/>
</dbReference>
<keyword evidence="7" id="KW-1133">Transmembrane helix</keyword>
<feature type="domain" description="PAC" evidence="9">
    <location>
        <begin position="301"/>
        <end position="353"/>
    </location>
</feature>
<dbReference type="PANTHER" id="PTHR43711">
    <property type="entry name" value="TWO-COMPONENT HISTIDINE KINASE"/>
    <property type="match status" value="1"/>
</dbReference>
<dbReference type="EMBL" id="RKLU01000001">
    <property type="protein sequence ID" value="TQQ83841.1"/>
    <property type="molecule type" value="Genomic_DNA"/>
</dbReference>
<evidence type="ECO:0000313" key="11">
    <source>
        <dbReference type="Proteomes" id="UP000705823"/>
    </source>
</evidence>
<evidence type="ECO:0000313" key="10">
    <source>
        <dbReference type="EMBL" id="TQQ83841.1"/>
    </source>
</evidence>
<feature type="transmembrane region" description="Helical" evidence="7">
    <location>
        <begin position="102"/>
        <end position="127"/>
    </location>
</feature>
<dbReference type="PROSITE" id="PS50109">
    <property type="entry name" value="HIS_KIN"/>
    <property type="match status" value="1"/>
</dbReference>
<dbReference type="InterPro" id="IPR003661">
    <property type="entry name" value="HisK_dim/P_dom"/>
</dbReference>
<keyword evidence="3" id="KW-0597">Phosphoprotein</keyword>
<dbReference type="Pfam" id="PF16927">
    <property type="entry name" value="HisKA_7TM"/>
    <property type="match status" value="1"/>
</dbReference>
<dbReference type="GO" id="GO:0000155">
    <property type="term" value="F:phosphorelay sensor kinase activity"/>
    <property type="evidence" value="ECO:0007669"/>
    <property type="project" value="InterPro"/>
</dbReference>
<dbReference type="InterPro" id="IPR036097">
    <property type="entry name" value="HisK_dim/P_sf"/>
</dbReference>
<evidence type="ECO:0000256" key="1">
    <source>
        <dbReference type="ARBA" id="ARBA00000085"/>
    </source>
</evidence>
<name>A0A8J8PED4_9EURY</name>
<dbReference type="SUPFAM" id="SSF55874">
    <property type="entry name" value="ATPase domain of HSP90 chaperone/DNA topoisomerase II/histidine kinase"/>
    <property type="match status" value="1"/>
</dbReference>
<dbReference type="RefSeq" id="WP_142978758.1">
    <property type="nucleotide sequence ID" value="NZ_RKLU01000001.1"/>
</dbReference>
<keyword evidence="7" id="KW-0812">Transmembrane</keyword>
<organism evidence="10 11">
    <name type="scientific">Halonotius terrestris</name>
    <dbReference type="NCBI Taxonomy" id="2487750"/>
    <lineage>
        <taxon>Archaea</taxon>
        <taxon>Methanobacteriati</taxon>
        <taxon>Methanobacteriota</taxon>
        <taxon>Stenosarchaea group</taxon>
        <taxon>Halobacteria</taxon>
        <taxon>Halobacteriales</taxon>
        <taxon>Haloferacaceae</taxon>
        <taxon>Halonotius</taxon>
    </lineage>
</organism>
<feature type="domain" description="Histidine kinase" evidence="8">
    <location>
        <begin position="364"/>
        <end position="560"/>
    </location>
</feature>
<dbReference type="AlphaFoldDB" id="A0A8J8PED4"/>
<dbReference type="InterPro" id="IPR031621">
    <property type="entry name" value="HisKA_7TM"/>
</dbReference>
<evidence type="ECO:0000256" key="5">
    <source>
        <dbReference type="ARBA" id="ARBA00022777"/>
    </source>
</evidence>
<dbReference type="InterPro" id="IPR035965">
    <property type="entry name" value="PAS-like_dom_sf"/>
</dbReference>
<keyword evidence="5" id="KW-0418">Kinase</keyword>
<gene>
    <name evidence="10" type="ORF">EGH24_03435</name>
</gene>
<dbReference type="InterPro" id="IPR004358">
    <property type="entry name" value="Sig_transdc_His_kin-like_C"/>
</dbReference>
<evidence type="ECO:0000259" key="9">
    <source>
        <dbReference type="PROSITE" id="PS50113"/>
    </source>
</evidence>
<dbReference type="CDD" id="cd00082">
    <property type="entry name" value="HisKA"/>
    <property type="match status" value="1"/>
</dbReference>
<dbReference type="InterPro" id="IPR050736">
    <property type="entry name" value="Sensor_HK_Regulatory"/>
</dbReference>
<dbReference type="SMART" id="SM00387">
    <property type="entry name" value="HATPase_c"/>
    <property type="match status" value="1"/>
</dbReference>
<feature type="transmembrane region" description="Helical" evidence="7">
    <location>
        <begin position="180"/>
        <end position="200"/>
    </location>
</feature>
<keyword evidence="4" id="KW-0808">Transferase</keyword>
<dbReference type="Pfam" id="PF02518">
    <property type="entry name" value="HATPase_c"/>
    <property type="match status" value="1"/>
</dbReference>